<feature type="region of interest" description="Disordered" evidence="1">
    <location>
        <begin position="73"/>
        <end position="96"/>
    </location>
</feature>
<protein>
    <submittedName>
        <fullName evidence="2">AFL135Wp</fullName>
    </submittedName>
</protein>
<evidence type="ECO:0000313" key="3">
    <source>
        <dbReference type="Proteomes" id="UP000000591"/>
    </source>
</evidence>
<dbReference type="OrthoDB" id="4070040at2759"/>
<reference evidence="2 3" key="1">
    <citation type="journal article" date="2004" name="Science">
        <title>The Ashbya gossypii genome as a tool for mapping the ancient Saccharomyces cerevisiae genome.</title>
        <authorList>
            <person name="Dietrich F.S."/>
            <person name="Voegeli S."/>
            <person name="Brachat S."/>
            <person name="Lerch A."/>
            <person name="Gates K."/>
            <person name="Steiner S."/>
            <person name="Mohr C."/>
            <person name="Pohlmann R."/>
            <person name="Luedi P."/>
            <person name="Choi S."/>
            <person name="Wing R.A."/>
            <person name="Flavier A."/>
            <person name="Gaffney T.D."/>
            <person name="Philippsen P."/>
        </authorList>
    </citation>
    <scope>NUCLEOTIDE SEQUENCE [LARGE SCALE GENOMIC DNA]</scope>
    <source>
        <strain evidence="3">ATCC 10895 / CBS 109.51 / FGSC 9923 / NRRL Y-1056</strain>
    </source>
</reference>
<name>Q755F8_EREGS</name>
<accession>Q755F8</accession>
<keyword evidence="3" id="KW-1185">Reference proteome</keyword>
<dbReference type="AlphaFoldDB" id="Q755F8"/>
<evidence type="ECO:0000313" key="2">
    <source>
        <dbReference type="EMBL" id="AAS53239.1"/>
    </source>
</evidence>
<proteinExistence type="predicted"/>
<dbReference type="eggNOG" id="ENOG502SD3N">
    <property type="taxonomic scope" value="Eukaryota"/>
</dbReference>
<dbReference type="Proteomes" id="UP000000591">
    <property type="component" value="Chromosome VI"/>
</dbReference>
<dbReference type="HOGENOM" id="CLU_1348646_0_0_1"/>
<gene>
    <name evidence="2" type="ORF">AGOS_AFL135W</name>
</gene>
<evidence type="ECO:0000256" key="1">
    <source>
        <dbReference type="SAM" id="MobiDB-lite"/>
    </source>
</evidence>
<reference evidence="3" key="2">
    <citation type="journal article" date="2013" name="G3 (Bethesda)">
        <title>Genomes of Ashbya fungi isolated from insects reveal four mating-type loci, numerous translocations, lack of transposons, and distinct gene duplications.</title>
        <authorList>
            <person name="Dietrich F.S."/>
            <person name="Voegeli S."/>
            <person name="Kuo S."/>
            <person name="Philippsen P."/>
        </authorList>
    </citation>
    <scope>GENOME REANNOTATION</scope>
    <source>
        <strain evidence="3">ATCC 10895 / CBS 109.51 / FGSC 9923 / NRRL Y-1056</strain>
    </source>
</reference>
<dbReference type="InParanoid" id="Q755F8"/>
<feature type="region of interest" description="Disordered" evidence="1">
    <location>
        <begin position="181"/>
        <end position="203"/>
    </location>
</feature>
<sequence length="203" mass="21818">MASTASPPARRGACCDVVQLSRDPEGLGARGDSCTKFGPSQFGLSITQNRPYRTTEIVAKKLLRCLHVREQRPMPYPTPPLSNASLGTSADGGSAAGLAQQAPAKSYYPLVPDGAQLTPPLLPVSTAGDDAGLYRYHKQISKSFQDDLIYCPRALLSKVELTQCYQLDMLLLMEQQQQAQPSVKFNPYTSQSFNPAGPASPGS</sequence>
<dbReference type="EMBL" id="AE016819">
    <property type="protein sequence ID" value="AAS53239.1"/>
    <property type="molecule type" value="Genomic_DNA"/>
</dbReference>
<dbReference type="KEGG" id="ago:AGOS_AFL135W"/>
<dbReference type="OMA" id="CYQLDML"/>
<dbReference type="GeneID" id="4621642"/>
<dbReference type="RefSeq" id="NP_985415.1">
    <property type="nucleotide sequence ID" value="NM_210769.1"/>
</dbReference>
<feature type="compositionally biased region" description="Polar residues" evidence="1">
    <location>
        <begin position="181"/>
        <end position="194"/>
    </location>
</feature>
<organism evidence="2 3">
    <name type="scientific">Eremothecium gossypii (strain ATCC 10895 / CBS 109.51 / FGSC 9923 / NRRL Y-1056)</name>
    <name type="common">Yeast</name>
    <name type="synonym">Ashbya gossypii</name>
    <dbReference type="NCBI Taxonomy" id="284811"/>
    <lineage>
        <taxon>Eukaryota</taxon>
        <taxon>Fungi</taxon>
        <taxon>Dikarya</taxon>
        <taxon>Ascomycota</taxon>
        <taxon>Saccharomycotina</taxon>
        <taxon>Saccharomycetes</taxon>
        <taxon>Saccharomycetales</taxon>
        <taxon>Saccharomycetaceae</taxon>
        <taxon>Eremothecium</taxon>
    </lineage>
</organism>